<evidence type="ECO:0000313" key="2">
    <source>
        <dbReference type="Proteomes" id="UP000198983"/>
    </source>
</evidence>
<dbReference type="EMBL" id="LT629732">
    <property type="protein sequence ID" value="SDT20815.1"/>
    <property type="molecule type" value="Genomic_DNA"/>
</dbReference>
<accession>A0A1H1YHK8</accession>
<evidence type="ECO:0000313" key="1">
    <source>
        <dbReference type="EMBL" id="SDT20815.1"/>
    </source>
</evidence>
<sequence length="55" mass="5793">MTAGTKKVVTWLVIAFLAFYLVTRPDNAAGAVRGAGALIGQGFQALIQFFSSVFA</sequence>
<gene>
    <name evidence="1" type="ORF">SAMN04489717_5494</name>
</gene>
<dbReference type="Proteomes" id="UP000198983">
    <property type="component" value="Chromosome I"/>
</dbReference>
<protein>
    <submittedName>
        <fullName evidence="1">Uncharacterized protein</fullName>
    </submittedName>
</protein>
<reference evidence="1 2" key="1">
    <citation type="submission" date="2016-10" db="EMBL/GenBank/DDBJ databases">
        <authorList>
            <person name="de Groot N.N."/>
        </authorList>
    </citation>
    <scope>NUCLEOTIDE SEQUENCE [LARGE SCALE GENOMIC DNA]</scope>
    <source>
        <strain evidence="1 2">DSM 22024</strain>
    </source>
</reference>
<organism evidence="1 2">
    <name type="scientific">Actinopolymorpha singaporensis</name>
    <dbReference type="NCBI Taxonomy" id="117157"/>
    <lineage>
        <taxon>Bacteria</taxon>
        <taxon>Bacillati</taxon>
        <taxon>Actinomycetota</taxon>
        <taxon>Actinomycetes</taxon>
        <taxon>Propionibacteriales</taxon>
        <taxon>Actinopolymorphaceae</taxon>
        <taxon>Actinopolymorpha</taxon>
    </lineage>
</organism>
<name>A0A1H1YHK8_9ACTN</name>
<dbReference type="AlphaFoldDB" id="A0A1H1YHK8"/>
<proteinExistence type="predicted"/>
<keyword evidence="2" id="KW-1185">Reference proteome</keyword>
<dbReference type="STRING" id="117157.SAMN04489717_5494"/>
<dbReference type="RefSeq" id="WP_172805048.1">
    <property type="nucleotide sequence ID" value="NZ_LT629732.1"/>
</dbReference>